<dbReference type="HOGENOM" id="CLU_016813_1_1_1"/>
<dbReference type="InterPro" id="IPR011642">
    <property type="entry name" value="Gate_dom"/>
</dbReference>
<dbReference type="EMBL" id="KN832970">
    <property type="protein sequence ID" value="KIM91996.1"/>
    <property type="molecule type" value="Genomic_DNA"/>
</dbReference>
<dbReference type="GO" id="GO:0005337">
    <property type="term" value="F:nucleoside transmembrane transporter activity"/>
    <property type="evidence" value="ECO:0007669"/>
    <property type="project" value="InterPro"/>
</dbReference>
<keyword evidence="4 8" id="KW-0812">Transmembrane</keyword>
<feature type="transmembrane region" description="Helical" evidence="8">
    <location>
        <begin position="348"/>
        <end position="370"/>
    </location>
</feature>
<dbReference type="Pfam" id="PF07662">
    <property type="entry name" value="Nucleos_tra2_C"/>
    <property type="match status" value="1"/>
</dbReference>
<dbReference type="InterPro" id="IPR011657">
    <property type="entry name" value="CNT_C_dom"/>
</dbReference>
<evidence type="ECO:0000256" key="7">
    <source>
        <dbReference type="SAM" id="MobiDB-lite"/>
    </source>
</evidence>
<feature type="transmembrane region" description="Helical" evidence="8">
    <location>
        <begin position="188"/>
        <end position="204"/>
    </location>
</feature>
<dbReference type="OrthoDB" id="6075923at2759"/>
<sequence length="592" mass="64272">MSTAGPFLSGDYKGNSEDPVASTTGARASDKVVQRISGSSFSQEKVPADTEKGVVPPTYDHQADDLAESQARRRAFWAYYKPFVLAGIAAVILGWWISATILKATRHRWIVQTIFAWFFLTVIAFRYIPNSVVTRPVSAIWIPMVEEPWYRLPRSLRLTIGWLCLLAIVFGSAFGFKPQGNSNYGDRAISVAGLFVFQFCIWLSSTRRSLVPWPTVIVGLFLQQAVALFVLKSGAGFSLFNWIATLASDFLNQSQAGATFFFDAATVAKHWFFVNTLAAIIFFIAFIQMLYYLGVMQWVIKSFAWFFFKLLNVSGAEAVVASASPWIGQGESACLVKPYVDLMTPSEIHLTMTSGFSTISGSVLAAYINLGVPAQNLVTSSVMSIPASIAISKMRMPEVDEPVTRGRVVVDRGEQKDGGPANALHAFSQGALFGLIVAGQILTNVLTILSLVATINGLLTWIGRGFGIHALTMQLVLGYVFYPVTFFLGVPRAEILRVSQLLATKLIANEFSAYTDLHGIMNSANPLSPRAFNIASYSLCGFANLSSLGIQIGVLSALAPSQAKTIVRVATSAMICGYISTLQTAGIAGMLL</sequence>
<feature type="transmembrane region" description="Helical" evidence="8">
    <location>
        <begin position="468"/>
        <end position="490"/>
    </location>
</feature>
<evidence type="ECO:0000256" key="1">
    <source>
        <dbReference type="ARBA" id="ARBA00004651"/>
    </source>
</evidence>
<evidence type="ECO:0000256" key="6">
    <source>
        <dbReference type="ARBA" id="ARBA00023136"/>
    </source>
</evidence>
<feature type="domain" description="Concentrative nucleoside transporter C-terminal" evidence="10">
    <location>
        <begin position="377"/>
        <end position="589"/>
    </location>
</feature>
<feature type="transmembrane region" description="Helical" evidence="8">
    <location>
        <begin position="109"/>
        <end position="128"/>
    </location>
</feature>
<keyword evidence="13" id="KW-1185">Reference proteome</keyword>
<accession>A0A0C3GN84</accession>
<comment type="similarity">
    <text evidence="2">Belongs to the concentrative nucleoside transporter (CNT) (TC 2.A.41) family.</text>
</comment>
<evidence type="ECO:0000256" key="4">
    <source>
        <dbReference type="ARBA" id="ARBA00022692"/>
    </source>
</evidence>
<dbReference type="InterPro" id="IPR008276">
    <property type="entry name" value="C_nuclsd_transpt"/>
</dbReference>
<dbReference type="Proteomes" id="UP000054166">
    <property type="component" value="Unassembled WGS sequence"/>
</dbReference>
<keyword evidence="5 8" id="KW-1133">Transmembrane helix</keyword>
<protein>
    <recommendedName>
        <fullName evidence="14">Sodium/nucleoside cotransporter</fullName>
    </recommendedName>
</protein>
<reference evidence="13" key="2">
    <citation type="submission" date="2015-01" db="EMBL/GenBank/DDBJ databases">
        <title>Evolutionary Origins and Diversification of the Mycorrhizal Mutualists.</title>
        <authorList>
            <consortium name="DOE Joint Genome Institute"/>
            <consortium name="Mycorrhizal Genomics Consortium"/>
            <person name="Kohler A."/>
            <person name="Kuo A."/>
            <person name="Nagy L.G."/>
            <person name="Floudas D."/>
            <person name="Copeland A."/>
            <person name="Barry K.W."/>
            <person name="Cichocki N."/>
            <person name="Veneault-Fourrey C."/>
            <person name="LaButti K."/>
            <person name="Lindquist E.A."/>
            <person name="Lipzen A."/>
            <person name="Lundell T."/>
            <person name="Morin E."/>
            <person name="Murat C."/>
            <person name="Riley R."/>
            <person name="Ohm R."/>
            <person name="Sun H."/>
            <person name="Tunlid A."/>
            <person name="Henrissat B."/>
            <person name="Grigoriev I.V."/>
            <person name="Hibbett D.S."/>
            <person name="Martin F."/>
        </authorList>
    </citation>
    <scope>NUCLEOTIDE SEQUENCE [LARGE SCALE GENOMIC DNA]</scope>
    <source>
        <strain evidence="13">F 1598</strain>
    </source>
</reference>
<feature type="transmembrane region" description="Helical" evidence="8">
    <location>
        <begin position="271"/>
        <end position="294"/>
    </location>
</feature>
<evidence type="ECO:0000313" key="12">
    <source>
        <dbReference type="EMBL" id="KIM91996.1"/>
    </source>
</evidence>
<feature type="transmembrane region" description="Helical" evidence="8">
    <location>
        <begin position="158"/>
        <end position="176"/>
    </location>
</feature>
<evidence type="ECO:0000256" key="3">
    <source>
        <dbReference type="ARBA" id="ARBA00022475"/>
    </source>
</evidence>
<dbReference type="STRING" id="765440.A0A0C3GN84"/>
<dbReference type="InterPro" id="IPR002668">
    <property type="entry name" value="CNT_N_dom"/>
</dbReference>
<dbReference type="InParanoid" id="A0A0C3GN84"/>
<feature type="domain" description="Concentrative nucleoside transporter N-terminal" evidence="9">
    <location>
        <begin position="192"/>
        <end position="263"/>
    </location>
</feature>
<keyword evidence="3" id="KW-1003">Cell membrane</keyword>
<feature type="transmembrane region" description="Helical" evidence="8">
    <location>
        <begin position="306"/>
        <end position="328"/>
    </location>
</feature>
<feature type="transmembrane region" description="Helical" evidence="8">
    <location>
        <begin position="211"/>
        <end position="231"/>
    </location>
</feature>
<dbReference type="GO" id="GO:0005886">
    <property type="term" value="C:plasma membrane"/>
    <property type="evidence" value="ECO:0007669"/>
    <property type="project" value="UniProtKB-SubCell"/>
</dbReference>
<dbReference type="GO" id="GO:0015293">
    <property type="term" value="F:symporter activity"/>
    <property type="evidence" value="ECO:0007669"/>
    <property type="project" value="TreeGrafter"/>
</dbReference>
<evidence type="ECO:0000256" key="8">
    <source>
        <dbReference type="SAM" id="Phobius"/>
    </source>
</evidence>
<proteinExistence type="inferred from homology"/>
<evidence type="ECO:0000259" key="11">
    <source>
        <dbReference type="Pfam" id="PF07670"/>
    </source>
</evidence>
<gene>
    <name evidence="12" type="ORF">PILCRDRAFT_809993</name>
</gene>
<feature type="transmembrane region" description="Helical" evidence="8">
    <location>
        <begin position="78"/>
        <end position="97"/>
    </location>
</feature>
<evidence type="ECO:0000313" key="13">
    <source>
        <dbReference type="Proteomes" id="UP000054166"/>
    </source>
</evidence>
<feature type="region of interest" description="Disordered" evidence="7">
    <location>
        <begin position="1"/>
        <end position="54"/>
    </location>
</feature>
<keyword evidence="6 8" id="KW-0472">Membrane</keyword>
<feature type="transmembrane region" description="Helical" evidence="8">
    <location>
        <begin position="432"/>
        <end position="462"/>
    </location>
</feature>
<dbReference type="PANTHER" id="PTHR10590:SF4">
    <property type="entry name" value="SOLUTE CARRIER FAMILY 28 MEMBER 3"/>
    <property type="match status" value="1"/>
</dbReference>
<feature type="domain" description="Nucleoside transporter/FeoB GTPase Gate" evidence="11">
    <location>
        <begin position="275"/>
        <end position="370"/>
    </location>
</feature>
<evidence type="ECO:0000256" key="5">
    <source>
        <dbReference type="ARBA" id="ARBA00022989"/>
    </source>
</evidence>
<evidence type="ECO:0000256" key="2">
    <source>
        <dbReference type="ARBA" id="ARBA00009033"/>
    </source>
</evidence>
<dbReference type="AlphaFoldDB" id="A0A0C3GN84"/>
<reference evidence="12 13" key="1">
    <citation type="submission" date="2014-04" db="EMBL/GenBank/DDBJ databases">
        <authorList>
            <consortium name="DOE Joint Genome Institute"/>
            <person name="Kuo A."/>
            <person name="Tarkka M."/>
            <person name="Buscot F."/>
            <person name="Kohler A."/>
            <person name="Nagy L.G."/>
            <person name="Floudas D."/>
            <person name="Copeland A."/>
            <person name="Barry K.W."/>
            <person name="Cichocki N."/>
            <person name="Veneault-Fourrey C."/>
            <person name="LaButti K."/>
            <person name="Lindquist E.A."/>
            <person name="Lipzen A."/>
            <person name="Lundell T."/>
            <person name="Morin E."/>
            <person name="Murat C."/>
            <person name="Sun H."/>
            <person name="Tunlid A."/>
            <person name="Henrissat B."/>
            <person name="Grigoriev I.V."/>
            <person name="Hibbett D.S."/>
            <person name="Martin F."/>
            <person name="Nordberg H.P."/>
            <person name="Cantor M.N."/>
            <person name="Hua S.X."/>
        </authorList>
    </citation>
    <scope>NUCLEOTIDE SEQUENCE [LARGE SCALE GENOMIC DNA]</scope>
    <source>
        <strain evidence="12 13">F 1598</strain>
    </source>
</reference>
<name>A0A0C3GN84_PILCF</name>
<evidence type="ECO:0000259" key="9">
    <source>
        <dbReference type="Pfam" id="PF01773"/>
    </source>
</evidence>
<dbReference type="PANTHER" id="PTHR10590">
    <property type="entry name" value="SODIUM/NUCLEOSIDE COTRANSPORTER"/>
    <property type="match status" value="1"/>
</dbReference>
<evidence type="ECO:0008006" key="14">
    <source>
        <dbReference type="Google" id="ProtNLM"/>
    </source>
</evidence>
<comment type="subcellular location">
    <subcellularLocation>
        <location evidence="1">Cell membrane</location>
        <topology evidence="1">Multi-pass membrane protein</topology>
    </subcellularLocation>
</comment>
<organism evidence="12 13">
    <name type="scientific">Piloderma croceum (strain F 1598)</name>
    <dbReference type="NCBI Taxonomy" id="765440"/>
    <lineage>
        <taxon>Eukaryota</taxon>
        <taxon>Fungi</taxon>
        <taxon>Dikarya</taxon>
        <taxon>Basidiomycota</taxon>
        <taxon>Agaricomycotina</taxon>
        <taxon>Agaricomycetes</taxon>
        <taxon>Agaricomycetidae</taxon>
        <taxon>Atheliales</taxon>
        <taxon>Atheliaceae</taxon>
        <taxon>Piloderma</taxon>
    </lineage>
</organism>
<evidence type="ECO:0000259" key="10">
    <source>
        <dbReference type="Pfam" id="PF07662"/>
    </source>
</evidence>
<dbReference type="Pfam" id="PF01773">
    <property type="entry name" value="Nucleos_tra2_N"/>
    <property type="match status" value="1"/>
</dbReference>
<dbReference type="Pfam" id="PF07670">
    <property type="entry name" value="Gate"/>
    <property type="match status" value="1"/>
</dbReference>